<protein>
    <recommendedName>
        <fullName evidence="8">Glycine--tRNA ligase beta subunit</fullName>
        <ecNumber evidence="8">6.1.1.14</ecNumber>
    </recommendedName>
    <alternativeName>
        <fullName evidence="8">Glycyl-tRNA synthetase beta subunit</fullName>
        <shortName evidence="8">GlyRS</shortName>
    </alternativeName>
</protein>
<keyword evidence="6 8" id="KW-0030">Aminoacyl-tRNA synthetase</keyword>
<evidence type="ECO:0000256" key="8">
    <source>
        <dbReference type="HAMAP-Rule" id="MF_00255"/>
    </source>
</evidence>
<comment type="catalytic activity">
    <reaction evidence="7 8">
        <text>tRNA(Gly) + glycine + ATP = glycyl-tRNA(Gly) + AMP + diphosphate</text>
        <dbReference type="Rhea" id="RHEA:16013"/>
        <dbReference type="Rhea" id="RHEA-COMP:9664"/>
        <dbReference type="Rhea" id="RHEA-COMP:9683"/>
        <dbReference type="ChEBI" id="CHEBI:30616"/>
        <dbReference type="ChEBI" id="CHEBI:33019"/>
        <dbReference type="ChEBI" id="CHEBI:57305"/>
        <dbReference type="ChEBI" id="CHEBI:78442"/>
        <dbReference type="ChEBI" id="CHEBI:78522"/>
        <dbReference type="ChEBI" id="CHEBI:456215"/>
        <dbReference type="EC" id="6.1.1.14"/>
    </reaction>
</comment>
<evidence type="ECO:0000313" key="10">
    <source>
        <dbReference type="Proteomes" id="UP000001285"/>
    </source>
</evidence>
<dbReference type="PRINTS" id="PR01045">
    <property type="entry name" value="TRNASYNTHGB"/>
</dbReference>
<keyword evidence="5 8" id="KW-0648">Protein biosynthesis</keyword>
<proteinExistence type="inferred from homology"/>
<dbReference type="PROSITE" id="PS50861">
    <property type="entry name" value="AA_TRNA_LIGASE_II_GLYAB"/>
    <property type="match status" value="1"/>
</dbReference>
<sequence>MTHTFLLEIGLEEMPAHVVTPSINELAEKTEKYLKENRISFDKVQKFSTPRRLALEISGLADKQPDIDEEVKGPAEKIAKDAEGNWSKAAIGFTRGQGLTPDDITFKDIKGTNYVFVNKHVTGKPVTDVLSSLIDVVADMNFPTMMKWGTNKFQFIRPIKWIVALLDTEVVPMELVGVKSGRKSLGHRFLGNEVSIANAADYETDLNKEFVIVDADKRKAKIKAQIEAIANENNWKVKIDDDLLEEVNNLVEYPTSFYGTFDKRFLDIPREVLITSMRNHQRFFYVENQDGKLLPFFISVRNGNSDFIENVIKGNEKVLAARLYDAEFFYQEDQNHDIDYFVNKLKNVTFHDKISTVYEKMQRVQVISRLIGKKVGLNDSQLADLQRAAEIYKFDLVTGMVGEFSELQGVMGEKYALLFGEKPEVAVAIREHYMPISANGELPQSRIGAVLAVADKLDTVMTFFAAGMIPSGSNDPYALRRQAAGIVNIVDNQKWRLPLDSLMEKIITDENTAQVAPKVDQKPIIKDVILFIKERIKRVLRAAKIKFDLVDAAVNATSTDILYNINSAKVLNNHKEDADFKAVIEALTRVERISNKSDFKATDLFVDPALFENESELKMNAEVDRLSTDFEKLTAADDFSKLASLEPVIKEYFDKTMVMAKDETVKENRLKELTKLARMINYFAEVDKIIVK</sequence>
<accession>G2KU78</accession>
<evidence type="ECO:0000256" key="2">
    <source>
        <dbReference type="ARBA" id="ARBA00022598"/>
    </source>
</evidence>
<dbReference type="GO" id="GO:0005524">
    <property type="term" value="F:ATP binding"/>
    <property type="evidence" value="ECO:0007669"/>
    <property type="project" value="UniProtKB-UniRule"/>
</dbReference>
<keyword evidence="3 8" id="KW-0547">Nucleotide-binding</keyword>
<comment type="subunit">
    <text evidence="8">Tetramer of two alpha and two beta subunits.</text>
</comment>
<dbReference type="SUPFAM" id="SSF109604">
    <property type="entry name" value="HD-domain/PDEase-like"/>
    <property type="match status" value="1"/>
</dbReference>
<evidence type="ECO:0000256" key="6">
    <source>
        <dbReference type="ARBA" id="ARBA00023146"/>
    </source>
</evidence>
<dbReference type="HOGENOM" id="CLU_007220_2_2_9"/>
<dbReference type="InterPro" id="IPR006194">
    <property type="entry name" value="Gly-tRNA-synth_heterodimer"/>
</dbReference>
<comment type="subcellular location">
    <subcellularLocation>
        <location evidence="8">Cytoplasm</location>
    </subcellularLocation>
</comment>
<name>G2KU78_FRUST</name>
<dbReference type="Proteomes" id="UP000001285">
    <property type="component" value="Chromosome"/>
</dbReference>
<dbReference type="STRING" id="714313.LSA_07740"/>
<dbReference type="Pfam" id="PF02092">
    <property type="entry name" value="tRNA_synt_2f"/>
    <property type="match status" value="1"/>
</dbReference>
<keyword evidence="8" id="KW-0963">Cytoplasm</keyword>
<dbReference type="AlphaFoldDB" id="G2KU78"/>
<keyword evidence="2 8" id="KW-0436">Ligase</keyword>
<dbReference type="PANTHER" id="PTHR30075">
    <property type="entry name" value="GLYCYL-TRNA SYNTHETASE"/>
    <property type="match status" value="1"/>
</dbReference>
<keyword evidence="10" id="KW-1185">Reference proteome</keyword>
<dbReference type="GO" id="GO:0005829">
    <property type="term" value="C:cytosol"/>
    <property type="evidence" value="ECO:0007669"/>
    <property type="project" value="TreeGrafter"/>
</dbReference>
<dbReference type="GO" id="GO:0004820">
    <property type="term" value="F:glycine-tRNA ligase activity"/>
    <property type="evidence" value="ECO:0007669"/>
    <property type="project" value="UniProtKB-UniRule"/>
</dbReference>
<evidence type="ECO:0000256" key="4">
    <source>
        <dbReference type="ARBA" id="ARBA00022840"/>
    </source>
</evidence>
<dbReference type="NCBIfam" id="TIGR00211">
    <property type="entry name" value="glyS"/>
    <property type="match status" value="1"/>
</dbReference>
<comment type="similarity">
    <text evidence="1 8">Belongs to the class-II aminoacyl-tRNA synthetase family.</text>
</comment>
<dbReference type="EMBL" id="CP002461">
    <property type="protein sequence ID" value="AEN99187.1"/>
    <property type="molecule type" value="Genomic_DNA"/>
</dbReference>
<organism evidence="9 10">
    <name type="scientific">Fructilactobacillus sanfranciscensis (strain TMW 1.1304)</name>
    <name type="common">Lactobacillus sanfranciscensis</name>
    <dbReference type="NCBI Taxonomy" id="714313"/>
    <lineage>
        <taxon>Bacteria</taxon>
        <taxon>Bacillati</taxon>
        <taxon>Bacillota</taxon>
        <taxon>Bacilli</taxon>
        <taxon>Lactobacillales</taxon>
        <taxon>Lactobacillaceae</taxon>
        <taxon>Fructilactobacillus</taxon>
    </lineage>
</organism>
<dbReference type="OrthoDB" id="9775440at2"/>
<gene>
    <name evidence="8 9" type="primary">glyS</name>
    <name evidence="9" type="ordered locus">LSA_07740</name>
</gene>
<reference evidence="9 10" key="1">
    <citation type="journal article" date="2011" name="Microb. Cell Fact.">
        <title>Genomic analysis reveals Lactobacillus sanfranciscensis as stable element in traditional sourdoughs.</title>
        <authorList>
            <person name="Vogel R.F."/>
            <person name="Pavlovic M."/>
            <person name="Ehrmann M.A."/>
            <person name="Wiezer A."/>
            <person name="Liesegang H."/>
            <person name="Offschanka S."/>
            <person name="Voget S."/>
            <person name="Angelov A."/>
            <person name="Bocker G."/>
            <person name="Liebl W."/>
        </authorList>
    </citation>
    <scope>NUCLEOTIDE SEQUENCE [LARGE SCALE GENOMIC DNA]</scope>
    <source>
        <strain evidence="9 10">TMW 1.1304</strain>
    </source>
</reference>
<evidence type="ECO:0000313" key="9">
    <source>
        <dbReference type="EMBL" id="AEN99187.1"/>
    </source>
</evidence>
<evidence type="ECO:0000256" key="3">
    <source>
        <dbReference type="ARBA" id="ARBA00022741"/>
    </source>
</evidence>
<dbReference type="InterPro" id="IPR015944">
    <property type="entry name" value="Gly-tRNA-synth_bsu"/>
</dbReference>
<dbReference type="RefSeq" id="WP_014082045.1">
    <property type="nucleotide sequence ID" value="NC_015978.1"/>
</dbReference>
<dbReference type="EC" id="6.1.1.14" evidence="8"/>
<dbReference type="PANTHER" id="PTHR30075:SF2">
    <property type="entry name" value="GLYCINE--TRNA LIGASE, CHLOROPLASTIC_MITOCHONDRIAL 2"/>
    <property type="match status" value="1"/>
</dbReference>
<evidence type="ECO:0000256" key="5">
    <source>
        <dbReference type="ARBA" id="ARBA00022917"/>
    </source>
</evidence>
<evidence type="ECO:0000256" key="1">
    <source>
        <dbReference type="ARBA" id="ARBA00008226"/>
    </source>
</evidence>
<dbReference type="GO" id="GO:0006426">
    <property type="term" value="P:glycyl-tRNA aminoacylation"/>
    <property type="evidence" value="ECO:0007669"/>
    <property type="project" value="UniProtKB-UniRule"/>
</dbReference>
<dbReference type="eggNOG" id="COG0751">
    <property type="taxonomic scope" value="Bacteria"/>
</dbReference>
<keyword evidence="4 8" id="KW-0067">ATP-binding</keyword>
<dbReference type="HAMAP" id="MF_00255">
    <property type="entry name" value="Gly_tRNA_synth_beta"/>
    <property type="match status" value="1"/>
</dbReference>
<dbReference type="KEGG" id="lsn:LSA_07740"/>
<evidence type="ECO:0000256" key="7">
    <source>
        <dbReference type="ARBA" id="ARBA00047937"/>
    </source>
</evidence>